<gene>
    <name evidence="1" type="ORF">Csa_016968</name>
</gene>
<reference evidence="1 2" key="3">
    <citation type="journal article" date="2010" name="BMC Genomics">
        <title>Transcriptome sequencing and comparative analysis of cucumber flowers with different sex types.</title>
        <authorList>
            <person name="Guo S."/>
            <person name="Zheng Y."/>
            <person name="Joung J.G."/>
            <person name="Liu S."/>
            <person name="Zhang Z."/>
            <person name="Crasta O.R."/>
            <person name="Sobral B.W."/>
            <person name="Xu Y."/>
            <person name="Huang S."/>
            <person name="Fei Z."/>
        </authorList>
    </citation>
    <scope>NUCLEOTIDE SEQUENCE [LARGE SCALE GENOMIC DNA]</scope>
    <source>
        <strain evidence="2">cv. 9930</strain>
        <tissue evidence="1">Leaf</tissue>
    </source>
</reference>
<reference evidence="1 2" key="2">
    <citation type="journal article" date="2009" name="PLoS ONE">
        <title>An integrated genetic and cytogenetic map of the cucumber genome.</title>
        <authorList>
            <person name="Ren Y."/>
            <person name="Zhang Z."/>
            <person name="Liu J."/>
            <person name="Staub J.E."/>
            <person name="Han Y."/>
            <person name="Cheng Z."/>
            <person name="Li X."/>
            <person name="Lu J."/>
            <person name="Miao H."/>
            <person name="Kang H."/>
            <person name="Xie B."/>
            <person name="Gu X."/>
            <person name="Wang X."/>
            <person name="Du Y."/>
            <person name="Jin W."/>
            <person name="Huang S."/>
        </authorList>
    </citation>
    <scope>NUCLEOTIDE SEQUENCE [LARGE SCALE GENOMIC DNA]</scope>
    <source>
        <strain evidence="2">cv. 9930</strain>
        <tissue evidence="1">Leaf</tissue>
    </source>
</reference>
<dbReference type="EMBL" id="ACHR03000024">
    <property type="protein sequence ID" value="KAE8637486.1"/>
    <property type="molecule type" value="Genomic_DNA"/>
</dbReference>
<name>A0ACB6HC44_CUCSA</name>
<evidence type="ECO:0000313" key="2">
    <source>
        <dbReference type="Proteomes" id="UP000029981"/>
    </source>
</evidence>
<proteinExistence type="predicted"/>
<reference evidence="1 2" key="4">
    <citation type="journal article" date="2011" name="BMC Genomics">
        <title>RNA-Seq improves annotation of protein-coding genes in the cucumber genome.</title>
        <authorList>
            <person name="Li Z."/>
            <person name="Zhang Z."/>
            <person name="Yan P."/>
            <person name="Huang S."/>
            <person name="Fei Z."/>
            <person name="Lin K."/>
        </authorList>
    </citation>
    <scope>NUCLEOTIDE SEQUENCE [LARGE SCALE GENOMIC DNA]</scope>
    <source>
        <strain evidence="2">cv. 9930</strain>
        <tissue evidence="1">Leaf</tissue>
    </source>
</reference>
<comment type="caution">
    <text evidence="1">The sequence shown here is derived from an EMBL/GenBank/DDBJ whole genome shotgun (WGS) entry which is preliminary data.</text>
</comment>
<evidence type="ECO:0000313" key="1">
    <source>
        <dbReference type="EMBL" id="KAE8637486.1"/>
    </source>
</evidence>
<sequence>MGRASRDMRNFNIFIKENNFMEVPLSNGRFTWSSEGEVISKSLIDRFLVSNKWEEAFEKRKAFSTSSLSAVMLKLLRFGSGSVPTHLVGASLLRGEWKGAVNMILDPREGDILLLMRVQGRIVTLLICLLSNARDYYKESDDIDGTLKQLPRYLVAERAILQCLKKCPGNYLQALKAIPRTLRMMYVHSYQSYLWNHAASMRVQKYGIDKVVVGDLVYCKENHTETAAVQNSEEYEDEDCGDANSYDSCHLEEVCKLGLPTERHKLVKAVTAGDVLSGNFTIDDVVLPLPGSRVLYPTNDIAEVYNDLATKPHDVLLSFSSGVYFRLPLPRQKFRLNKLVDNLKKSFFVELKILTT</sequence>
<accession>A0ACB6HC44</accession>
<reference evidence="1 2" key="1">
    <citation type="journal article" date="2009" name="Nat. Genet.">
        <title>The genome of the cucumber, Cucumis sativus L.</title>
        <authorList>
            <person name="Huang S."/>
            <person name="Li R."/>
            <person name="Zhang Z."/>
            <person name="Li L."/>
            <person name="Gu X."/>
            <person name="Fan W."/>
            <person name="Lucas W.J."/>
            <person name="Wang X."/>
            <person name="Xie B."/>
            <person name="Ni P."/>
            <person name="Ren Y."/>
            <person name="Zhu H."/>
            <person name="Li J."/>
            <person name="Lin K."/>
            <person name="Jin W."/>
            <person name="Fei Z."/>
            <person name="Li G."/>
            <person name="Staub J."/>
            <person name="Kilian A."/>
            <person name="van der Vossen E.A."/>
            <person name="Wu Y."/>
            <person name="Guo J."/>
            <person name="He J."/>
            <person name="Jia Z."/>
            <person name="Ren Y."/>
            <person name="Tian G."/>
            <person name="Lu Y."/>
            <person name="Ruan J."/>
            <person name="Qian W."/>
            <person name="Wang M."/>
            <person name="Huang Q."/>
            <person name="Li B."/>
            <person name="Xuan Z."/>
            <person name="Cao J."/>
            <person name="Asan"/>
            <person name="Wu Z."/>
            <person name="Zhang J."/>
            <person name="Cai Q."/>
            <person name="Bai Y."/>
            <person name="Zhao B."/>
            <person name="Han Y."/>
            <person name="Li Y."/>
            <person name="Li X."/>
            <person name="Wang S."/>
            <person name="Shi Q."/>
            <person name="Liu S."/>
            <person name="Cho W.K."/>
            <person name="Kim J.Y."/>
            <person name="Xu Y."/>
            <person name="Heller-Uszynska K."/>
            <person name="Miao H."/>
            <person name="Cheng Z."/>
            <person name="Zhang S."/>
            <person name="Wu J."/>
            <person name="Yang Y."/>
            <person name="Kang H."/>
            <person name="Li M."/>
            <person name="Liang H."/>
            <person name="Ren X."/>
            <person name="Shi Z."/>
            <person name="Wen M."/>
            <person name="Jian M."/>
            <person name="Yang H."/>
            <person name="Zhang G."/>
            <person name="Yang Z."/>
            <person name="Chen R."/>
            <person name="Liu S."/>
            <person name="Li J."/>
            <person name="Ma L."/>
            <person name="Liu H."/>
            <person name="Zhou Y."/>
            <person name="Zhao J."/>
            <person name="Fang X."/>
            <person name="Li G."/>
            <person name="Fang L."/>
            <person name="Li Y."/>
            <person name="Liu D."/>
            <person name="Zheng H."/>
            <person name="Zhang Y."/>
            <person name="Qin N."/>
            <person name="Li Z."/>
            <person name="Yang G."/>
            <person name="Yang S."/>
            <person name="Bolund L."/>
            <person name="Kristiansen K."/>
            <person name="Zheng H."/>
            <person name="Li S."/>
            <person name="Zhang X."/>
            <person name="Yang H."/>
            <person name="Wang J."/>
            <person name="Sun R."/>
            <person name="Zhang B."/>
            <person name="Jiang S."/>
            <person name="Wang J."/>
            <person name="Du Y."/>
            <person name="Li S."/>
        </authorList>
    </citation>
    <scope>NUCLEOTIDE SEQUENCE [LARGE SCALE GENOMIC DNA]</scope>
    <source>
        <strain evidence="2">cv. 9930</strain>
        <tissue evidence="1">Leaf</tissue>
    </source>
</reference>
<protein>
    <submittedName>
        <fullName evidence="1">Uncharacterized protein</fullName>
    </submittedName>
</protein>
<organism evidence="1 2">
    <name type="scientific">Cucumis sativus</name>
    <name type="common">Cucumber</name>
    <dbReference type="NCBI Taxonomy" id="3659"/>
    <lineage>
        <taxon>Eukaryota</taxon>
        <taxon>Viridiplantae</taxon>
        <taxon>Streptophyta</taxon>
        <taxon>Embryophyta</taxon>
        <taxon>Tracheophyta</taxon>
        <taxon>Spermatophyta</taxon>
        <taxon>Magnoliopsida</taxon>
        <taxon>eudicotyledons</taxon>
        <taxon>Gunneridae</taxon>
        <taxon>Pentapetalae</taxon>
        <taxon>rosids</taxon>
        <taxon>fabids</taxon>
        <taxon>Cucurbitales</taxon>
        <taxon>Cucurbitaceae</taxon>
        <taxon>Benincaseae</taxon>
        <taxon>Cucumis</taxon>
    </lineage>
</organism>
<dbReference type="Proteomes" id="UP000029981">
    <property type="component" value="Unassembled WGS sequence"/>
</dbReference>
<keyword evidence="2" id="KW-1185">Reference proteome</keyword>
<reference evidence="1 2" key="5">
    <citation type="journal article" date="2019" name="Gigascience">
        <title>A chromosome-scale genome assembly of cucumber (Cucumis sativus L.).</title>
        <authorList>
            <person name="Li Q."/>
            <person name="Li H."/>
            <person name="Huang W."/>
            <person name="Xu Y."/>
            <person name="Zhou Q."/>
            <person name="Wang S."/>
            <person name="Ruan J."/>
            <person name="Huang S."/>
            <person name="Zhang Z."/>
        </authorList>
    </citation>
    <scope>NUCLEOTIDE SEQUENCE [LARGE SCALE GENOMIC DNA]</scope>
    <source>
        <strain evidence="2">cv. 9930</strain>
        <tissue evidence="1">Leaf</tissue>
    </source>
</reference>